<dbReference type="InterPro" id="IPR016160">
    <property type="entry name" value="Ald_DH_CS_CYS"/>
</dbReference>
<dbReference type="OMA" id="PLVAYWF"/>
<dbReference type="PANTHER" id="PTHR43570:SF2">
    <property type="entry name" value="ALDEHYDE DEHYDROGENASE FAMILY 3 MEMBER B1"/>
    <property type="match status" value="1"/>
</dbReference>
<dbReference type="GO" id="GO:0004029">
    <property type="term" value="F:aldehyde dehydrogenase (NAD+) activity"/>
    <property type="evidence" value="ECO:0007669"/>
    <property type="project" value="TreeGrafter"/>
</dbReference>
<dbReference type="Proteomes" id="UP000264800">
    <property type="component" value="Unplaced"/>
</dbReference>
<dbReference type="Gene3D" id="3.40.309.10">
    <property type="entry name" value="Aldehyde Dehydrogenase, Chain A, domain 2"/>
    <property type="match status" value="1"/>
</dbReference>
<dbReference type="GeneTree" id="ENSGT00940000155904"/>
<dbReference type="Gene3D" id="3.40.605.10">
    <property type="entry name" value="Aldehyde Dehydrogenase, Chain A, domain 1"/>
    <property type="match status" value="1"/>
</dbReference>
<reference evidence="7" key="2">
    <citation type="submission" date="2025-09" db="UniProtKB">
        <authorList>
            <consortium name="Ensembl"/>
        </authorList>
    </citation>
    <scope>IDENTIFICATION</scope>
</reference>
<evidence type="ECO:0000313" key="8">
    <source>
        <dbReference type="Proteomes" id="UP000264800"/>
    </source>
</evidence>
<evidence type="ECO:0000256" key="2">
    <source>
        <dbReference type="ARBA" id="ARBA00023002"/>
    </source>
</evidence>
<dbReference type="STRING" id="37003.ENSKMAP00000014292"/>
<dbReference type="AlphaFoldDB" id="A0A3Q3FNN8"/>
<feature type="active site" evidence="5">
    <location>
        <position position="246"/>
    </location>
</feature>
<keyword evidence="2 4" id="KW-0560">Oxidoreductase</keyword>
<dbReference type="InterPro" id="IPR016162">
    <property type="entry name" value="Ald_DH_N"/>
</dbReference>
<reference evidence="7" key="1">
    <citation type="submission" date="2025-08" db="UniProtKB">
        <authorList>
            <consortium name="Ensembl"/>
        </authorList>
    </citation>
    <scope>IDENTIFICATION</scope>
</reference>
<dbReference type="InterPro" id="IPR012394">
    <property type="entry name" value="Aldehyde_DH_NAD(P)"/>
</dbReference>
<evidence type="ECO:0000256" key="4">
    <source>
        <dbReference type="PIRNR" id="PIRNR036492"/>
    </source>
</evidence>
<dbReference type="InterPro" id="IPR016163">
    <property type="entry name" value="Ald_DH_C"/>
</dbReference>
<dbReference type="CTD" id="221"/>
<dbReference type="InterPro" id="IPR016161">
    <property type="entry name" value="Ald_DH/histidinol_DH"/>
</dbReference>
<evidence type="ECO:0000259" key="6">
    <source>
        <dbReference type="Pfam" id="PF00171"/>
    </source>
</evidence>
<dbReference type="FunFam" id="3.40.605.10:FF:000004">
    <property type="entry name" value="Aldehyde dehydrogenase"/>
    <property type="match status" value="1"/>
</dbReference>
<accession>A0A3Q3FNN8</accession>
<dbReference type="RefSeq" id="XP_017292281.1">
    <property type="nucleotide sequence ID" value="XM_017436792.3"/>
</dbReference>
<evidence type="ECO:0000313" key="7">
    <source>
        <dbReference type="Ensembl" id="ENSKMAP00000014292.1"/>
    </source>
</evidence>
<protein>
    <recommendedName>
        <fullName evidence="4">Aldehyde dehydrogenase</fullName>
    </recommendedName>
</protein>
<dbReference type="SUPFAM" id="SSF53720">
    <property type="entry name" value="ALDH-like"/>
    <property type="match status" value="1"/>
</dbReference>
<dbReference type="PROSITE" id="PS00070">
    <property type="entry name" value="ALDEHYDE_DEHYDR_CYS"/>
    <property type="match status" value="1"/>
</dbReference>
<name>A0A3Q3FNN8_KRYMA</name>
<dbReference type="Ensembl" id="ENSKMAT00000014503.1">
    <property type="protein sequence ID" value="ENSKMAP00000014292.1"/>
    <property type="gene ID" value="ENSKMAG00000010719.1"/>
</dbReference>
<organism evidence="7 8">
    <name type="scientific">Kryptolebias marmoratus</name>
    <name type="common">Mangrove killifish</name>
    <name type="synonym">Rivulus marmoratus</name>
    <dbReference type="NCBI Taxonomy" id="37003"/>
    <lineage>
        <taxon>Eukaryota</taxon>
        <taxon>Metazoa</taxon>
        <taxon>Chordata</taxon>
        <taxon>Craniata</taxon>
        <taxon>Vertebrata</taxon>
        <taxon>Euteleostomi</taxon>
        <taxon>Actinopterygii</taxon>
        <taxon>Neopterygii</taxon>
        <taxon>Teleostei</taxon>
        <taxon>Neoteleostei</taxon>
        <taxon>Acanthomorphata</taxon>
        <taxon>Ovalentaria</taxon>
        <taxon>Atherinomorphae</taxon>
        <taxon>Cyprinodontiformes</taxon>
        <taxon>Rivulidae</taxon>
        <taxon>Kryptolebias</taxon>
    </lineage>
</organism>
<comment type="similarity">
    <text evidence="1 4">Belongs to the aldehyde dehydrogenase family.</text>
</comment>
<feature type="active site" evidence="5">
    <location>
        <position position="212"/>
    </location>
</feature>
<feature type="domain" description="Aldehyde dehydrogenase" evidence="6">
    <location>
        <begin position="11"/>
        <end position="429"/>
    </location>
</feature>
<evidence type="ECO:0000256" key="5">
    <source>
        <dbReference type="PIRSR" id="PIRSR036492-1"/>
    </source>
</evidence>
<dbReference type="KEGG" id="kmr:108248183"/>
<keyword evidence="3" id="KW-0520">NAD</keyword>
<keyword evidence="8" id="KW-1185">Reference proteome</keyword>
<dbReference type="PANTHER" id="PTHR43570">
    <property type="entry name" value="ALDEHYDE DEHYDROGENASE"/>
    <property type="match status" value="1"/>
</dbReference>
<dbReference type="GO" id="GO:0006081">
    <property type="term" value="P:aldehyde metabolic process"/>
    <property type="evidence" value="ECO:0007669"/>
    <property type="project" value="InterPro"/>
</dbReference>
<evidence type="ECO:0000256" key="3">
    <source>
        <dbReference type="ARBA" id="ARBA00023027"/>
    </source>
</evidence>
<dbReference type="FunFam" id="3.40.309.10:FF:000003">
    <property type="entry name" value="Aldehyde dehydrogenase"/>
    <property type="match status" value="1"/>
</dbReference>
<proteinExistence type="inferred from homology"/>
<sequence>MDPQSQTQLVERLRKTFQSGITLPEQFRRTQLTQLMSMIQENEDQINEALYRDMAKPKFETILSEVEIVMNELYHALSNISYWMQPEPASKNLATKLDDCFIRREPLGVVLIIGAWNYPLQLIVLPMVGAIAAGNCVIVKPSEVSSATNSLISELIPKYLSQDCYAVVCGGAKETQALLKNRFDHIFYTGSQAVARMVAQAALVHLTPVTLELGGKCPCLIYGRVNFEAAAYRLAWAKFFNTGQSCVAPDYVLCTTATRDSLVLALIKVLEKFYGKEPQKSPDLSRIVSPRHWTRLMELLRKTRGKVVVGGENNQEDKYIAPTVLVDVPEDDILMSEEIFGPILPIITFESLEKSIEFVNRKEKPLALYIFSDESSVVKTVMEKTSSGGFCSNDGIVHMTLPSLPFGGVGASGWGSYHGRWGFETFSHRRSCMLRGWALERLNGLRYPPYSEDKLKWLRWTTSASTSCSLM</sequence>
<evidence type="ECO:0000256" key="1">
    <source>
        <dbReference type="ARBA" id="ARBA00009986"/>
    </source>
</evidence>
<dbReference type="GO" id="GO:0005737">
    <property type="term" value="C:cytoplasm"/>
    <property type="evidence" value="ECO:0007669"/>
    <property type="project" value="TreeGrafter"/>
</dbReference>
<dbReference type="OrthoDB" id="440325at2759"/>
<dbReference type="GeneID" id="108248183"/>
<dbReference type="PIRSF" id="PIRSF036492">
    <property type="entry name" value="ALDH"/>
    <property type="match status" value="1"/>
</dbReference>
<dbReference type="GO" id="GO:0004028">
    <property type="term" value="F:3-chloroallyl aldehyde dehydrogenase activity"/>
    <property type="evidence" value="ECO:0007669"/>
    <property type="project" value="TreeGrafter"/>
</dbReference>
<dbReference type="Pfam" id="PF00171">
    <property type="entry name" value="Aldedh"/>
    <property type="match status" value="1"/>
</dbReference>
<dbReference type="InterPro" id="IPR015590">
    <property type="entry name" value="Aldehyde_DH_dom"/>
</dbReference>